<evidence type="ECO:0000313" key="2">
    <source>
        <dbReference type="Proteomes" id="UP000095765"/>
    </source>
</evidence>
<gene>
    <name evidence="1" type="ORF">ERS852551_03625</name>
</gene>
<name>A0A174UUS7_9FIRM</name>
<evidence type="ECO:0000313" key="1">
    <source>
        <dbReference type="EMBL" id="CUQ22719.1"/>
    </source>
</evidence>
<dbReference type="EMBL" id="CZBE01000038">
    <property type="protein sequence ID" value="CUQ22719.1"/>
    <property type="molecule type" value="Genomic_DNA"/>
</dbReference>
<sequence length="149" mass="16679">MKKYELTEETTNIFGKTLHRIRATRDFSNVHAGDLGGFIENELNLSHDRDTWVYGNAWVYGEARVGGNALVKGPRDIYWISCIGSRDGTTTFFRNANNGISVSCGCFYGTIDEFAAAVTKTHGDNEHAQAYRHAIEIAKLRIKLEDTES</sequence>
<dbReference type="Proteomes" id="UP000095765">
    <property type="component" value="Unassembled WGS sequence"/>
</dbReference>
<dbReference type="AlphaFoldDB" id="A0A174UUS7"/>
<dbReference type="RefSeq" id="WP_055246161.1">
    <property type="nucleotide sequence ID" value="NZ_CZBE01000038.1"/>
</dbReference>
<dbReference type="OrthoDB" id="2065905at2"/>
<organism evidence="1 2">
    <name type="scientific">Anaerotruncus colihominis</name>
    <dbReference type="NCBI Taxonomy" id="169435"/>
    <lineage>
        <taxon>Bacteria</taxon>
        <taxon>Bacillati</taxon>
        <taxon>Bacillota</taxon>
        <taxon>Clostridia</taxon>
        <taxon>Eubacteriales</taxon>
        <taxon>Oscillospiraceae</taxon>
        <taxon>Anaerotruncus</taxon>
    </lineage>
</organism>
<reference evidence="1 2" key="1">
    <citation type="submission" date="2015-09" db="EMBL/GenBank/DDBJ databases">
        <authorList>
            <consortium name="Pathogen Informatics"/>
        </authorList>
    </citation>
    <scope>NUCLEOTIDE SEQUENCE [LARGE SCALE GENOMIC DNA]</scope>
    <source>
        <strain evidence="1 2">2789STDY5834939</strain>
    </source>
</reference>
<accession>A0A174UUS7</accession>
<proteinExistence type="predicted"/>
<protein>
    <submittedName>
        <fullName evidence="1">Uncharacterized protein</fullName>
    </submittedName>
</protein>